<protein>
    <recommendedName>
        <fullName evidence="4">DUF4177 domain-containing protein</fullName>
    </recommendedName>
</protein>
<evidence type="ECO:0000256" key="1">
    <source>
        <dbReference type="SAM" id="SignalP"/>
    </source>
</evidence>
<dbReference type="RefSeq" id="WP_007654355.1">
    <property type="nucleotide sequence ID" value="NZ_JH976473.1"/>
</dbReference>
<evidence type="ECO:0008006" key="4">
    <source>
        <dbReference type="Google" id="ProtNLM"/>
    </source>
</evidence>
<sequence>MKKILLIVMLFCSVSVFAQAKKVYCEIVGDGNFKGDKVKVEVVFGDTEDAVSQEQAKKIKEDKVQFKTMLDALNYLAKSGWELEQTYAIPETAGLNRGCVFHYVLSNKISD</sequence>
<evidence type="ECO:0000313" key="3">
    <source>
        <dbReference type="Proteomes" id="UP000006330"/>
    </source>
</evidence>
<gene>
    <name evidence="2" type="ORF">HMPREF1076_02386</name>
</gene>
<accession>K5ZH68</accession>
<reference evidence="2 3" key="1">
    <citation type="submission" date="2012-02" db="EMBL/GenBank/DDBJ databases">
        <title>The Genome Sequence of Parabacteroides goldsteinii CL02T12C30.</title>
        <authorList>
            <consortium name="The Broad Institute Genome Sequencing Platform"/>
            <person name="Earl A."/>
            <person name="Ward D."/>
            <person name="Feldgarden M."/>
            <person name="Gevers D."/>
            <person name="Zitomersky N.L."/>
            <person name="Coyne M.J."/>
            <person name="Comstock L.E."/>
            <person name="Young S.K."/>
            <person name="Zeng Q."/>
            <person name="Gargeya S."/>
            <person name="Fitzgerald M."/>
            <person name="Haas B."/>
            <person name="Abouelleil A."/>
            <person name="Alvarado L."/>
            <person name="Arachchi H.M."/>
            <person name="Berlin A."/>
            <person name="Chapman S.B."/>
            <person name="Gearin G."/>
            <person name="Goldberg J."/>
            <person name="Griggs A."/>
            <person name="Gujja S."/>
            <person name="Hansen M."/>
            <person name="Heiman D."/>
            <person name="Howarth C."/>
            <person name="Larimer J."/>
            <person name="Lui A."/>
            <person name="MacDonald P.J.P."/>
            <person name="McCowen C."/>
            <person name="Montmayeur A."/>
            <person name="Murphy C."/>
            <person name="Neiman D."/>
            <person name="Pearson M."/>
            <person name="Priest M."/>
            <person name="Roberts A."/>
            <person name="Saif S."/>
            <person name="Shea T."/>
            <person name="Sisk P."/>
            <person name="Stolte C."/>
            <person name="Sykes S."/>
            <person name="Wortman J."/>
            <person name="Nusbaum C."/>
            <person name="Birren B."/>
        </authorList>
    </citation>
    <scope>NUCLEOTIDE SEQUENCE [LARGE SCALE GENOMIC DNA]</scope>
    <source>
        <strain evidence="2 3">CL02T12C30</strain>
    </source>
</reference>
<comment type="caution">
    <text evidence="2">The sequence shown here is derived from an EMBL/GenBank/DDBJ whole genome shotgun (WGS) entry which is preliminary data.</text>
</comment>
<dbReference type="AlphaFoldDB" id="K5ZH68"/>
<proteinExistence type="predicted"/>
<dbReference type="Proteomes" id="UP000006330">
    <property type="component" value="Unassembled WGS sequence"/>
</dbReference>
<organism evidence="2 3">
    <name type="scientific">Parabacteroides goldsteinii CL02T12C30</name>
    <dbReference type="NCBI Taxonomy" id="999418"/>
    <lineage>
        <taxon>Bacteria</taxon>
        <taxon>Pseudomonadati</taxon>
        <taxon>Bacteroidota</taxon>
        <taxon>Bacteroidia</taxon>
        <taxon>Bacteroidales</taxon>
        <taxon>Tannerellaceae</taxon>
        <taxon>Parabacteroides</taxon>
    </lineage>
</organism>
<dbReference type="EMBL" id="AGZO01000017">
    <property type="protein sequence ID" value="EKN15049.1"/>
    <property type="molecule type" value="Genomic_DNA"/>
</dbReference>
<keyword evidence="1" id="KW-0732">Signal</keyword>
<dbReference type="OrthoDB" id="5873496at2"/>
<evidence type="ECO:0000313" key="2">
    <source>
        <dbReference type="EMBL" id="EKN15049.1"/>
    </source>
</evidence>
<feature type="signal peptide" evidence="1">
    <location>
        <begin position="1"/>
        <end position="20"/>
    </location>
</feature>
<feature type="chain" id="PRO_5003888312" description="DUF4177 domain-containing protein" evidence="1">
    <location>
        <begin position="21"/>
        <end position="111"/>
    </location>
</feature>
<dbReference type="PATRIC" id="fig|999418.3.peg.2428"/>
<dbReference type="HOGENOM" id="CLU_122722_0_0_10"/>
<name>K5ZH68_9BACT</name>